<feature type="region of interest" description="Disordered" evidence="1">
    <location>
        <begin position="76"/>
        <end position="101"/>
    </location>
</feature>
<sequence length="101" mass="12027">MFSNFMPPVPPRFTQVLIQHLSHHSRKPVFTDKVRMCGHPLQNSVNERANLTKVVKETRRTKKSTLRRTLTHRPIRSRMASSHRMFSKSEMKWKKTMSQLR</sequence>
<keyword evidence="2" id="KW-1185">Reference proteome</keyword>
<organism evidence="2 3">
    <name type="scientific">Ditylenchus dipsaci</name>
    <dbReference type="NCBI Taxonomy" id="166011"/>
    <lineage>
        <taxon>Eukaryota</taxon>
        <taxon>Metazoa</taxon>
        <taxon>Ecdysozoa</taxon>
        <taxon>Nematoda</taxon>
        <taxon>Chromadorea</taxon>
        <taxon>Rhabditida</taxon>
        <taxon>Tylenchina</taxon>
        <taxon>Tylenchomorpha</taxon>
        <taxon>Sphaerularioidea</taxon>
        <taxon>Anguinidae</taxon>
        <taxon>Anguininae</taxon>
        <taxon>Ditylenchus</taxon>
    </lineage>
</organism>
<dbReference type="Proteomes" id="UP000887574">
    <property type="component" value="Unplaced"/>
</dbReference>
<reference evidence="3" key="1">
    <citation type="submission" date="2022-11" db="UniProtKB">
        <authorList>
            <consortium name="WormBaseParasite"/>
        </authorList>
    </citation>
    <scope>IDENTIFICATION</scope>
</reference>
<accession>A0A915E6D3</accession>
<evidence type="ECO:0000256" key="1">
    <source>
        <dbReference type="SAM" id="MobiDB-lite"/>
    </source>
</evidence>
<evidence type="ECO:0000313" key="3">
    <source>
        <dbReference type="WBParaSite" id="jg3043"/>
    </source>
</evidence>
<evidence type="ECO:0000313" key="2">
    <source>
        <dbReference type="Proteomes" id="UP000887574"/>
    </source>
</evidence>
<protein>
    <submittedName>
        <fullName evidence="3">Uncharacterized protein</fullName>
    </submittedName>
</protein>
<dbReference type="WBParaSite" id="jg3043">
    <property type="protein sequence ID" value="jg3043"/>
    <property type="gene ID" value="jg3043"/>
</dbReference>
<name>A0A915E6D3_9BILA</name>
<proteinExistence type="predicted"/>
<dbReference type="AlphaFoldDB" id="A0A915E6D3"/>